<dbReference type="EMBL" id="QGLE01000011">
    <property type="protein sequence ID" value="PWR19439.1"/>
    <property type="molecule type" value="Genomic_DNA"/>
</dbReference>
<protein>
    <submittedName>
        <fullName evidence="1">Uncharacterized protein</fullName>
    </submittedName>
</protein>
<accession>A0A317DXN6</accession>
<dbReference type="Proteomes" id="UP000245461">
    <property type="component" value="Unassembled WGS sequence"/>
</dbReference>
<reference evidence="1 2" key="1">
    <citation type="submission" date="2018-05" db="EMBL/GenBank/DDBJ databases">
        <title>Zavarzinia sp. HR-AS.</title>
        <authorList>
            <person name="Lee Y."/>
            <person name="Jeon C.O."/>
        </authorList>
    </citation>
    <scope>NUCLEOTIDE SEQUENCE [LARGE SCALE GENOMIC DNA]</scope>
    <source>
        <strain evidence="1 2">HR-AS</strain>
    </source>
</reference>
<comment type="caution">
    <text evidence="1">The sequence shown here is derived from an EMBL/GenBank/DDBJ whole genome shotgun (WGS) entry which is preliminary data.</text>
</comment>
<proteinExistence type="predicted"/>
<evidence type="ECO:0000313" key="2">
    <source>
        <dbReference type="Proteomes" id="UP000245461"/>
    </source>
</evidence>
<keyword evidence="2" id="KW-1185">Reference proteome</keyword>
<dbReference type="AlphaFoldDB" id="A0A317DXN6"/>
<name>A0A317DXN6_9PROT</name>
<sequence length="72" mass="8346">MERRIRRIAVRYGLNLLKAQKPDAQVLKHGGYMLRDEETAKIVFGEKDYRFSASIEDIEDFLTRLGETGEEA</sequence>
<organism evidence="1 2">
    <name type="scientific">Zavarzinia aquatilis</name>
    <dbReference type="NCBI Taxonomy" id="2211142"/>
    <lineage>
        <taxon>Bacteria</taxon>
        <taxon>Pseudomonadati</taxon>
        <taxon>Pseudomonadota</taxon>
        <taxon>Alphaproteobacteria</taxon>
        <taxon>Rhodospirillales</taxon>
        <taxon>Zavarziniaceae</taxon>
        <taxon>Zavarzinia</taxon>
    </lineage>
</organism>
<evidence type="ECO:0000313" key="1">
    <source>
        <dbReference type="EMBL" id="PWR19439.1"/>
    </source>
</evidence>
<gene>
    <name evidence="1" type="ORF">DKG74_16735</name>
</gene>